<evidence type="ECO:0000259" key="5">
    <source>
        <dbReference type="PROSITE" id="PS50893"/>
    </source>
</evidence>
<name>A0ABY9TDJ9_9GAMM</name>
<dbReference type="PANTHER" id="PTHR42798">
    <property type="entry name" value="LIPOPROTEIN-RELEASING SYSTEM ATP-BINDING PROTEIN LOLD"/>
    <property type="match status" value="1"/>
</dbReference>
<dbReference type="PROSITE" id="PS50893">
    <property type="entry name" value="ABC_TRANSPORTER_2"/>
    <property type="match status" value="1"/>
</dbReference>
<gene>
    <name evidence="6" type="ORF">RI845_10315</name>
</gene>
<dbReference type="InterPro" id="IPR027417">
    <property type="entry name" value="P-loop_NTPase"/>
</dbReference>
<dbReference type="Gene3D" id="3.40.50.300">
    <property type="entry name" value="P-loop containing nucleotide triphosphate hydrolases"/>
    <property type="match status" value="1"/>
</dbReference>
<keyword evidence="2" id="KW-0813">Transport</keyword>
<sequence>MNTKPEIILECRDVTKSVKTASNNRDEKSLTILKAINLQVKSGESIAIIGASGSGKTTLLSLLAGLDLPSSGEIYLNGLALHTFDEERRSKVRADHVGFIFQSFLLINSLTALENVMLPAELANDTNAKEKAIAMLDKVGLADRIEHYPGQLSGGEQQRVAIARAFISNPAILFADEPTGNLDSKTGVKITELLFELNQQQGTTLVLVTHDSKLAQRCERQLTMQAGEFFKPRIAVAEVG</sequence>
<dbReference type="EMBL" id="CP134146">
    <property type="protein sequence ID" value="WNC66933.1"/>
    <property type="molecule type" value="Genomic_DNA"/>
</dbReference>
<dbReference type="InterPro" id="IPR003593">
    <property type="entry name" value="AAA+_ATPase"/>
</dbReference>
<reference evidence="7" key="1">
    <citation type="submission" date="2023-09" db="EMBL/GenBank/DDBJ databases">
        <authorList>
            <person name="Li S."/>
            <person name="Li X."/>
            <person name="Zhang C."/>
            <person name="Zhao Z."/>
        </authorList>
    </citation>
    <scope>NUCLEOTIDE SEQUENCE [LARGE SCALE GENOMIC DNA]</scope>
    <source>
        <strain evidence="7">SQ345</strain>
    </source>
</reference>
<evidence type="ECO:0000313" key="7">
    <source>
        <dbReference type="Proteomes" id="UP001248581"/>
    </source>
</evidence>
<dbReference type="GO" id="GO:0005524">
    <property type="term" value="F:ATP binding"/>
    <property type="evidence" value="ECO:0007669"/>
    <property type="project" value="UniProtKB-KW"/>
</dbReference>
<dbReference type="InterPro" id="IPR003439">
    <property type="entry name" value="ABC_transporter-like_ATP-bd"/>
</dbReference>
<dbReference type="RefSeq" id="WP_348386098.1">
    <property type="nucleotide sequence ID" value="NZ_CP134146.1"/>
</dbReference>
<evidence type="ECO:0000256" key="3">
    <source>
        <dbReference type="ARBA" id="ARBA00022741"/>
    </source>
</evidence>
<evidence type="ECO:0000256" key="2">
    <source>
        <dbReference type="ARBA" id="ARBA00022448"/>
    </source>
</evidence>
<evidence type="ECO:0000256" key="1">
    <source>
        <dbReference type="ARBA" id="ARBA00005417"/>
    </source>
</evidence>
<keyword evidence="7" id="KW-1185">Reference proteome</keyword>
<dbReference type="SUPFAM" id="SSF52540">
    <property type="entry name" value="P-loop containing nucleoside triphosphate hydrolases"/>
    <property type="match status" value="1"/>
</dbReference>
<keyword evidence="4 6" id="KW-0067">ATP-binding</keyword>
<dbReference type="SMART" id="SM00382">
    <property type="entry name" value="AAA"/>
    <property type="match status" value="1"/>
</dbReference>
<comment type="similarity">
    <text evidence="1">Belongs to the ABC transporter superfamily.</text>
</comment>
<dbReference type="InterPro" id="IPR017871">
    <property type="entry name" value="ABC_transporter-like_CS"/>
</dbReference>
<dbReference type="PANTHER" id="PTHR42798:SF2">
    <property type="entry name" value="ABC TRANSPORTER ATP-BINDING PROTEIN MG467-RELATED"/>
    <property type="match status" value="1"/>
</dbReference>
<organism evidence="6 7">
    <name type="scientific">Thalassotalea nanhaiensis</name>
    <dbReference type="NCBI Taxonomy" id="3065648"/>
    <lineage>
        <taxon>Bacteria</taxon>
        <taxon>Pseudomonadati</taxon>
        <taxon>Pseudomonadota</taxon>
        <taxon>Gammaproteobacteria</taxon>
        <taxon>Alteromonadales</taxon>
        <taxon>Colwelliaceae</taxon>
        <taxon>Thalassotalea</taxon>
    </lineage>
</organism>
<feature type="domain" description="ABC transporter" evidence="5">
    <location>
        <begin position="9"/>
        <end position="239"/>
    </location>
</feature>
<evidence type="ECO:0000313" key="6">
    <source>
        <dbReference type="EMBL" id="WNC66933.1"/>
    </source>
</evidence>
<accession>A0ABY9TDJ9</accession>
<dbReference type="CDD" id="cd03255">
    <property type="entry name" value="ABC_MJ0796_LolCDE_FtsE"/>
    <property type="match status" value="1"/>
</dbReference>
<dbReference type="Pfam" id="PF00005">
    <property type="entry name" value="ABC_tran"/>
    <property type="match status" value="1"/>
</dbReference>
<evidence type="ECO:0000256" key="4">
    <source>
        <dbReference type="ARBA" id="ARBA00022840"/>
    </source>
</evidence>
<dbReference type="Proteomes" id="UP001248581">
    <property type="component" value="Chromosome"/>
</dbReference>
<dbReference type="InterPro" id="IPR017911">
    <property type="entry name" value="MacB-like_ATP-bd"/>
</dbReference>
<proteinExistence type="inferred from homology"/>
<protein>
    <submittedName>
        <fullName evidence="6">ATP-binding cassette domain-containing protein</fullName>
    </submittedName>
</protein>
<dbReference type="PROSITE" id="PS00211">
    <property type="entry name" value="ABC_TRANSPORTER_1"/>
    <property type="match status" value="1"/>
</dbReference>
<keyword evidence="3" id="KW-0547">Nucleotide-binding</keyword>